<dbReference type="AlphaFoldDB" id="A0A5P2UGZ6"/>
<feature type="region of interest" description="Disordered" evidence="1">
    <location>
        <begin position="36"/>
        <end position="78"/>
    </location>
</feature>
<organism evidence="2 3">
    <name type="scientific">Streptomyces subrutilus</name>
    <dbReference type="NCBI Taxonomy" id="36818"/>
    <lineage>
        <taxon>Bacteria</taxon>
        <taxon>Bacillati</taxon>
        <taxon>Actinomycetota</taxon>
        <taxon>Actinomycetes</taxon>
        <taxon>Kitasatosporales</taxon>
        <taxon>Streptomycetaceae</taxon>
        <taxon>Streptomyces</taxon>
    </lineage>
</organism>
<evidence type="ECO:0000256" key="1">
    <source>
        <dbReference type="SAM" id="MobiDB-lite"/>
    </source>
</evidence>
<protein>
    <submittedName>
        <fullName evidence="2">Uncharacterized protein</fullName>
    </submittedName>
</protein>
<dbReference type="Proteomes" id="UP000326831">
    <property type="component" value="Chromosome"/>
</dbReference>
<evidence type="ECO:0000313" key="2">
    <source>
        <dbReference type="EMBL" id="QEU77031.1"/>
    </source>
</evidence>
<feature type="compositionally biased region" description="Pro residues" evidence="1">
    <location>
        <begin position="48"/>
        <end position="60"/>
    </location>
</feature>
<proteinExistence type="predicted"/>
<dbReference type="EMBL" id="CP023701">
    <property type="protein sequence ID" value="QEU77031.1"/>
    <property type="molecule type" value="Genomic_DNA"/>
</dbReference>
<accession>A0A5P2UGZ6</accession>
<dbReference type="KEGG" id="ssub:CP968_00710"/>
<reference evidence="2 3" key="1">
    <citation type="submission" date="2017-09" db="EMBL/GenBank/DDBJ databases">
        <authorList>
            <person name="Lee N."/>
            <person name="Cho B.-K."/>
        </authorList>
    </citation>
    <scope>NUCLEOTIDE SEQUENCE [LARGE SCALE GENOMIC DNA]</scope>
    <source>
        <strain evidence="2 3">ATCC 27467</strain>
    </source>
</reference>
<name>A0A5P2UGZ6_9ACTN</name>
<gene>
    <name evidence="2" type="ORF">CP968_00710</name>
</gene>
<evidence type="ECO:0000313" key="3">
    <source>
        <dbReference type="Proteomes" id="UP000326831"/>
    </source>
</evidence>
<sequence length="78" mass="8195">MSAGVCRFCGRAFTCAPPGIPLLTRIRPRTAVAVWGPARYEPHRTAPRPHPGPRPEPGPGPRVVLDPGGPGPGRGWGP</sequence>
<keyword evidence="3" id="KW-1185">Reference proteome</keyword>